<feature type="non-terminal residue" evidence="1">
    <location>
        <position position="1"/>
    </location>
</feature>
<reference evidence="1" key="1">
    <citation type="submission" date="2014-12" db="EMBL/GenBank/DDBJ databases">
        <title>Insight into the proteome of Arion vulgaris.</title>
        <authorList>
            <person name="Aradska J."/>
            <person name="Bulat T."/>
            <person name="Smidak R."/>
            <person name="Sarate P."/>
            <person name="Gangsoo J."/>
            <person name="Sialana F."/>
            <person name="Bilban M."/>
            <person name="Lubec G."/>
        </authorList>
    </citation>
    <scope>NUCLEOTIDE SEQUENCE</scope>
    <source>
        <tissue evidence="1">Skin</tissue>
    </source>
</reference>
<accession>A0A0B6YGA4</accession>
<name>A0A0B6YGA4_9EUPU</name>
<dbReference type="AlphaFoldDB" id="A0A0B6YGA4"/>
<protein>
    <submittedName>
        <fullName evidence="1">Uncharacterized protein</fullName>
    </submittedName>
</protein>
<gene>
    <name evidence="1" type="primary">ORF24685</name>
</gene>
<feature type="non-terminal residue" evidence="1">
    <location>
        <position position="88"/>
    </location>
</feature>
<sequence length="88" mass="9987">LAVAEKLRNKVWERETYVLKATVHANCCDFLTAKHCLKKAHKLKITSDVCEGDLEKMFLCVNKMQEANQDLQTVSGEKELAGLYEIMA</sequence>
<proteinExistence type="predicted"/>
<evidence type="ECO:0000313" key="1">
    <source>
        <dbReference type="EMBL" id="CEK55227.1"/>
    </source>
</evidence>
<organism evidence="1">
    <name type="scientific">Arion vulgaris</name>
    <dbReference type="NCBI Taxonomy" id="1028688"/>
    <lineage>
        <taxon>Eukaryota</taxon>
        <taxon>Metazoa</taxon>
        <taxon>Spiralia</taxon>
        <taxon>Lophotrochozoa</taxon>
        <taxon>Mollusca</taxon>
        <taxon>Gastropoda</taxon>
        <taxon>Heterobranchia</taxon>
        <taxon>Euthyneura</taxon>
        <taxon>Panpulmonata</taxon>
        <taxon>Eupulmonata</taxon>
        <taxon>Stylommatophora</taxon>
        <taxon>Helicina</taxon>
        <taxon>Arionoidea</taxon>
        <taxon>Arionidae</taxon>
        <taxon>Arion</taxon>
    </lineage>
</organism>
<dbReference type="EMBL" id="HACG01008362">
    <property type="protein sequence ID" value="CEK55227.1"/>
    <property type="molecule type" value="Transcribed_RNA"/>
</dbReference>